<feature type="signal peptide" evidence="5">
    <location>
        <begin position="1"/>
        <end position="22"/>
    </location>
</feature>
<comment type="similarity">
    <text evidence="2">Belongs to the fimbrial protein family.</text>
</comment>
<sequence length="210" mass="22895">MMKMRLSLLALFIFGISTSAQAEADIPLQPQHYNQDHQGEDGGKVIFHGSVYASPCVLAPQSRLQIIEMGEISARRFHQAGDRSQPVLIRIDLKDCLKGASQARDSLASKTTGIDKHLYTTGEQAVQLTFIGESDMNNRQLLRLTGGISGAGIRLLDTKARALDINQTQPLLIVKTGDSSLTFMAALESTGTNVIAGDFSGLLRLKMEYF</sequence>
<keyword evidence="9" id="KW-1185">Reference proteome</keyword>
<evidence type="ECO:0000256" key="3">
    <source>
        <dbReference type="ARBA" id="ARBA00022729"/>
    </source>
</evidence>
<dbReference type="InterPro" id="IPR036937">
    <property type="entry name" value="Adhesion_dom_fimbrial_sf"/>
</dbReference>
<evidence type="ECO:0000259" key="6">
    <source>
        <dbReference type="Pfam" id="PF00419"/>
    </source>
</evidence>
<dbReference type="InterPro" id="IPR008966">
    <property type="entry name" value="Adhesion_dom_sf"/>
</dbReference>
<comment type="subcellular location">
    <subcellularLocation>
        <location evidence="1">Fimbrium</location>
    </subcellularLocation>
</comment>
<evidence type="ECO:0000256" key="4">
    <source>
        <dbReference type="ARBA" id="ARBA00023263"/>
    </source>
</evidence>
<dbReference type="EMBL" id="CABGHF010000023">
    <property type="protein sequence ID" value="VUS85745.1"/>
    <property type="molecule type" value="Genomic_DNA"/>
</dbReference>
<dbReference type="EMBL" id="CABGGS010000046">
    <property type="protein sequence ID" value="VUS94915.1"/>
    <property type="molecule type" value="Genomic_DNA"/>
</dbReference>
<feature type="domain" description="Fimbrial-type adhesion" evidence="6">
    <location>
        <begin position="47"/>
        <end position="209"/>
    </location>
</feature>
<evidence type="ECO:0000313" key="10">
    <source>
        <dbReference type="Proteomes" id="UP000318370"/>
    </source>
</evidence>
<protein>
    <submittedName>
        <fullName evidence="7">Fimbria A protein</fullName>
    </submittedName>
</protein>
<evidence type="ECO:0000313" key="7">
    <source>
        <dbReference type="EMBL" id="VUS85745.1"/>
    </source>
</evidence>
<dbReference type="PANTHER" id="PTHR33420:SF3">
    <property type="entry name" value="FIMBRIAL SUBUNIT ELFA"/>
    <property type="match status" value="1"/>
</dbReference>
<organism evidence="7 10">
    <name type="scientific">Klebsiella spallanzanii</name>
    <dbReference type="NCBI Taxonomy" id="2587528"/>
    <lineage>
        <taxon>Bacteria</taxon>
        <taxon>Pseudomonadati</taxon>
        <taxon>Pseudomonadota</taxon>
        <taxon>Gammaproteobacteria</taxon>
        <taxon>Enterobacterales</taxon>
        <taxon>Enterobacteriaceae</taxon>
        <taxon>Klebsiella/Raoultella group</taxon>
        <taxon>Klebsiella</taxon>
    </lineage>
</organism>
<dbReference type="Proteomes" id="UP000317652">
    <property type="component" value="Unassembled WGS sequence"/>
</dbReference>
<dbReference type="GO" id="GO:0043709">
    <property type="term" value="P:cell adhesion involved in single-species biofilm formation"/>
    <property type="evidence" value="ECO:0007669"/>
    <property type="project" value="TreeGrafter"/>
</dbReference>
<dbReference type="InterPro" id="IPR050263">
    <property type="entry name" value="Bact_Fimbrial_Adh_Pro"/>
</dbReference>
<evidence type="ECO:0000313" key="8">
    <source>
        <dbReference type="EMBL" id="VUS94915.1"/>
    </source>
</evidence>
<gene>
    <name evidence="7" type="primary">smfA</name>
    <name evidence="7" type="ORF">SB6408_01336</name>
    <name evidence="8" type="ORF">SB6411_03762</name>
</gene>
<reference evidence="9 10" key="1">
    <citation type="submission" date="2019-07" db="EMBL/GenBank/DDBJ databases">
        <authorList>
            <person name="Brisse S."/>
            <person name="Rodrigues C."/>
            <person name="Thorpe H."/>
        </authorList>
    </citation>
    <scope>NUCLEOTIDE SEQUENCE [LARGE SCALE GENOMIC DNA]</scope>
    <source>
        <strain evidence="7">SB6408</strain>
        <strain evidence="8">SB6411</strain>
    </source>
</reference>
<dbReference type="Gene3D" id="2.60.40.1090">
    <property type="entry name" value="Fimbrial-type adhesion domain"/>
    <property type="match status" value="1"/>
</dbReference>
<dbReference type="InterPro" id="IPR000259">
    <property type="entry name" value="Adhesion_dom_fimbrial"/>
</dbReference>
<evidence type="ECO:0000313" key="9">
    <source>
        <dbReference type="Proteomes" id="UP000317652"/>
    </source>
</evidence>
<dbReference type="GO" id="GO:0009289">
    <property type="term" value="C:pilus"/>
    <property type="evidence" value="ECO:0007669"/>
    <property type="project" value="UniProtKB-SubCell"/>
</dbReference>
<dbReference type="PANTHER" id="PTHR33420">
    <property type="entry name" value="FIMBRIAL SUBUNIT ELFA-RELATED"/>
    <property type="match status" value="1"/>
</dbReference>
<feature type="chain" id="PRO_5021874591" evidence="5">
    <location>
        <begin position="23"/>
        <end position="210"/>
    </location>
</feature>
<dbReference type="AlphaFoldDB" id="A0A564LVW7"/>
<evidence type="ECO:0000256" key="1">
    <source>
        <dbReference type="ARBA" id="ARBA00004561"/>
    </source>
</evidence>
<proteinExistence type="inferred from homology"/>
<dbReference type="SUPFAM" id="SSF49401">
    <property type="entry name" value="Bacterial adhesins"/>
    <property type="match status" value="1"/>
</dbReference>
<dbReference type="Pfam" id="PF00419">
    <property type="entry name" value="Fimbrial"/>
    <property type="match status" value="1"/>
</dbReference>
<accession>A0A564LVW7</accession>
<keyword evidence="4" id="KW-0281">Fimbrium</keyword>
<evidence type="ECO:0000256" key="2">
    <source>
        <dbReference type="ARBA" id="ARBA00006671"/>
    </source>
</evidence>
<dbReference type="Proteomes" id="UP000318370">
    <property type="component" value="Unassembled WGS sequence"/>
</dbReference>
<keyword evidence="3 5" id="KW-0732">Signal</keyword>
<name>A0A564LVW7_9ENTR</name>
<evidence type="ECO:0000256" key="5">
    <source>
        <dbReference type="SAM" id="SignalP"/>
    </source>
</evidence>